<dbReference type="EMBL" id="CP053435">
    <property type="protein sequence ID" value="QJW91747.1"/>
    <property type="molecule type" value="Genomic_DNA"/>
</dbReference>
<sequence length="192" mass="20963">MEHTHPAPRWWLLLARSAIYVLIGILMFVFAASYTAQSGYIIGILAILAGVGQLVFSFANRGTESNNLWGILHGLTDLAFGIAIFAFSQGTIKGFVDVLGFWAMMYAFLQSVQAMYAFLAARGGTGVNLSSVFVHFANVVTSGALTFMLLLRPAGFDETLSYVGVFPIVLGVLIFILTNQMRAQASRTYHHQ</sequence>
<dbReference type="Pfam" id="PF03729">
    <property type="entry name" value="DUF308"/>
    <property type="match status" value="1"/>
</dbReference>
<keyword evidence="1" id="KW-0812">Transmembrane</keyword>
<feature type="transmembrane region" description="Helical" evidence="1">
    <location>
        <begin position="132"/>
        <end position="154"/>
    </location>
</feature>
<keyword evidence="1" id="KW-1133">Transmembrane helix</keyword>
<organism evidence="2 3">
    <name type="scientific">Spirosoma taeanense</name>
    <dbReference type="NCBI Taxonomy" id="2735870"/>
    <lineage>
        <taxon>Bacteria</taxon>
        <taxon>Pseudomonadati</taxon>
        <taxon>Bacteroidota</taxon>
        <taxon>Cytophagia</taxon>
        <taxon>Cytophagales</taxon>
        <taxon>Cytophagaceae</taxon>
        <taxon>Spirosoma</taxon>
    </lineage>
</organism>
<name>A0A6M5YCC6_9BACT</name>
<feature type="transmembrane region" description="Helical" evidence="1">
    <location>
        <begin position="68"/>
        <end position="87"/>
    </location>
</feature>
<accession>A0A6M5YCC6</accession>
<evidence type="ECO:0000313" key="3">
    <source>
        <dbReference type="Proteomes" id="UP000502756"/>
    </source>
</evidence>
<keyword evidence="1" id="KW-0472">Membrane</keyword>
<evidence type="ECO:0000256" key="1">
    <source>
        <dbReference type="SAM" id="Phobius"/>
    </source>
</evidence>
<reference evidence="2 3" key="1">
    <citation type="submission" date="2020-05" db="EMBL/GenBank/DDBJ databases">
        <title>Genome sequencing of Spirosoma sp. TS118.</title>
        <authorList>
            <person name="Lee J.-H."/>
            <person name="Jeong S."/>
            <person name="Zhao L."/>
            <person name="Jung J.-H."/>
            <person name="Kim M.-K."/>
            <person name="Lim S."/>
        </authorList>
    </citation>
    <scope>NUCLEOTIDE SEQUENCE [LARGE SCALE GENOMIC DNA]</scope>
    <source>
        <strain evidence="2 3">TS118</strain>
    </source>
</reference>
<dbReference type="Proteomes" id="UP000502756">
    <property type="component" value="Chromosome"/>
</dbReference>
<feature type="transmembrane region" description="Helical" evidence="1">
    <location>
        <begin position="38"/>
        <end position="56"/>
    </location>
</feature>
<gene>
    <name evidence="2" type="ORF">HNV11_21365</name>
</gene>
<evidence type="ECO:0000313" key="2">
    <source>
        <dbReference type="EMBL" id="QJW91747.1"/>
    </source>
</evidence>
<feature type="transmembrane region" description="Helical" evidence="1">
    <location>
        <begin position="12"/>
        <end position="32"/>
    </location>
</feature>
<dbReference type="InterPro" id="IPR005325">
    <property type="entry name" value="DUF308_memb"/>
</dbReference>
<dbReference type="RefSeq" id="WP_171741602.1">
    <property type="nucleotide sequence ID" value="NZ_CP053435.1"/>
</dbReference>
<feature type="transmembrane region" description="Helical" evidence="1">
    <location>
        <begin position="160"/>
        <end position="178"/>
    </location>
</feature>
<feature type="transmembrane region" description="Helical" evidence="1">
    <location>
        <begin position="99"/>
        <end position="120"/>
    </location>
</feature>
<dbReference type="KEGG" id="stae:HNV11_21365"/>
<keyword evidence="3" id="KW-1185">Reference proteome</keyword>
<protein>
    <recommendedName>
        <fullName evidence="4">DUF308 domain-containing protein</fullName>
    </recommendedName>
</protein>
<proteinExistence type="predicted"/>
<evidence type="ECO:0008006" key="4">
    <source>
        <dbReference type="Google" id="ProtNLM"/>
    </source>
</evidence>
<dbReference type="AlphaFoldDB" id="A0A6M5YCC6"/>